<keyword evidence="2" id="KW-1185">Reference proteome</keyword>
<evidence type="ECO:0000313" key="1">
    <source>
        <dbReference type="EMBL" id="KNC27026.1"/>
    </source>
</evidence>
<accession>A0A0L0C456</accession>
<gene>
    <name evidence="1" type="ORF">FF38_02318</name>
</gene>
<evidence type="ECO:0000313" key="2">
    <source>
        <dbReference type="Proteomes" id="UP000037069"/>
    </source>
</evidence>
<name>A0A0L0C456_LUCCU</name>
<organism evidence="1 2">
    <name type="scientific">Lucilia cuprina</name>
    <name type="common">Green bottle fly</name>
    <name type="synonym">Australian sheep blowfly</name>
    <dbReference type="NCBI Taxonomy" id="7375"/>
    <lineage>
        <taxon>Eukaryota</taxon>
        <taxon>Metazoa</taxon>
        <taxon>Ecdysozoa</taxon>
        <taxon>Arthropoda</taxon>
        <taxon>Hexapoda</taxon>
        <taxon>Insecta</taxon>
        <taxon>Pterygota</taxon>
        <taxon>Neoptera</taxon>
        <taxon>Endopterygota</taxon>
        <taxon>Diptera</taxon>
        <taxon>Brachycera</taxon>
        <taxon>Muscomorpha</taxon>
        <taxon>Oestroidea</taxon>
        <taxon>Calliphoridae</taxon>
        <taxon>Luciliinae</taxon>
        <taxon>Lucilia</taxon>
    </lineage>
</organism>
<protein>
    <submittedName>
        <fullName evidence="1">Uncharacterized protein</fullName>
    </submittedName>
</protein>
<dbReference type="AlphaFoldDB" id="A0A0L0C456"/>
<dbReference type="EMBL" id="JRES01000940">
    <property type="protein sequence ID" value="KNC27026.1"/>
    <property type="molecule type" value="Genomic_DNA"/>
</dbReference>
<sequence>MVTILNNIQTLPTRDLTDEDWETLLELIGKSKNLPSNNNEYYESFTLRPIIFKMDFDDKANRNDLTGKIPIKFNKKIATVPLEKEPEETSVWTSIKSFFANDLNSIAKEVADNYNPIPPIVSVIDDVKRSDTWVDVNTFFTKGYNRLLKFSEGVIDDVKAAINEEK</sequence>
<dbReference type="Proteomes" id="UP000037069">
    <property type="component" value="Unassembled WGS sequence"/>
</dbReference>
<dbReference type="OrthoDB" id="8058124at2759"/>
<reference evidence="1 2" key="1">
    <citation type="journal article" date="2015" name="Nat. Commun.">
        <title>Lucilia cuprina genome unlocks parasitic fly biology to underpin future interventions.</title>
        <authorList>
            <person name="Anstead C.A."/>
            <person name="Korhonen P.K."/>
            <person name="Young N.D."/>
            <person name="Hall R.S."/>
            <person name="Jex A.R."/>
            <person name="Murali S.C."/>
            <person name="Hughes D.S."/>
            <person name="Lee S.F."/>
            <person name="Perry T."/>
            <person name="Stroehlein A.J."/>
            <person name="Ansell B.R."/>
            <person name="Breugelmans B."/>
            <person name="Hofmann A."/>
            <person name="Qu J."/>
            <person name="Dugan S."/>
            <person name="Lee S.L."/>
            <person name="Chao H."/>
            <person name="Dinh H."/>
            <person name="Han Y."/>
            <person name="Doddapaneni H.V."/>
            <person name="Worley K.C."/>
            <person name="Muzny D.M."/>
            <person name="Ioannidis P."/>
            <person name="Waterhouse R.M."/>
            <person name="Zdobnov E.M."/>
            <person name="James P.J."/>
            <person name="Bagnall N.H."/>
            <person name="Kotze A.C."/>
            <person name="Gibbs R.A."/>
            <person name="Richards S."/>
            <person name="Batterham P."/>
            <person name="Gasser R.B."/>
        </authorList>
    </citation>
    <scope>NUCLEOTIDE SEQUENCE [LARGE SCALE GENOMIC DNA]</scope>
    <source>
        <strain evidence="1 2">LS</strain>
        <tissue evidence="1">Full body</tissue>
    </source>
</reference>
<comment type="caution">
    <text evidence="1">The sequence shown here is derived from an EMBL/GenBank/DDBJ whole genome shotgun (WGS) entry which is preliminary data.</text>
</comment>
<proteinExistence type="predicted"/>